<dbReference type="Pfam" id="PF00704">
    <property type="entry name" value="Glyco_hydro_18"/>
    <property type="match status" value="1"/>
</dbReference>
<organism evidence="8 9">
    <name type="scientific">Chlorella vulgaris</name>
    <name type="common">Green alga</name>
    <dbReference type="NCBI Taxonomy" id="3077"/>
    <lineage>
        <taxon>Eukaryota</taxon>
        <taxon>Viridiplantae</taxon>
        <taxon>Chlorophyta</taxon>
        <taxon>core chlorophytes</taxon>
        <taxon>Trebouxiophyceae</taxon>
        <taxon>Chlorellales</taxon>
        <taxon>Chlorellaceae</taxon>
        <taxon>Chlorella clade</taxon>
        <taxon>Chlorella</taxon>
    </lineage>
</organism>
<dbReference type="OrthoDB" id="511383at2759"/>
<evidence type="ECO:0000256" key="3">
    <source>
        <dbReference type="ARBA" id="ARBA00022801"/>
    </source>
</evidence>
<gene>
    <name evidence="8" type="ORF">D9Q98_005479</name>
</gene>
<evidence type="ECO:0000256" key="4">
    <source>
        <dbReference type="ARBA" id="ARBA00023295"/>
    </source>
</evidence>
<evidence type="ECO:0000259" key="7">
    <source>
        <dbReference type="PROSITE" id="PS51910"/>
    </source>
</evidence>
<dbReference type="SUPFAM" id="SSF51445">
    <property type="entry name" value="(Trans)glycosidases"/>
    <property type="match status" value="1"/>
</dbReference>
<reference evidence="8" key="1">
    <citation type="journal article" date="2019" name="Plant J.">
        <title>Chlorella vulgaris genome assembly and annotation reveals the molecular basis for metabolic acclimation to high light conditions.</title>
        <authorList>
            <person name="Cecchin M."/>
            <person name="Marcolungo L."/>
            <person name="Rossato M."/>
            <person name="Girolomoni L."/>
            <person name="Cosentino E."/>
            <person name="Cuine S."/>
            <person name="Li-Beisson Y."/>
            <person name="Delledonne M."/>
            <person name="Ballottari M."/>
        </authorList>
    </citation>
    <scope>NUCLEOTIDE SEQUENCE</scope>
    <source>
        <strain evidence="8">211/11P</strain>
    </source>
</reference>
<evidence type="ECO:0000256" key="6">
    <source>
        <dbReference type="SAM" id="SignalP"/>
    </source>
</evidence>
<keyword evidence="2" id="KW-0147">Chitin-binding</keyword>
<dbReference type="InterPro" id="IPR002557">
    <property type="entry name" value="Chitin-bd_dom"/>
</dbReference>
<evidence type="ECO:0000313" key="9">
    <source>
        <dbReference type="Proteomes" id="UP001055712"/>
    </source>
</evidence>
<dbReference type="CDD" id="cd00598">
    <property type="entry name" value="GH18_chitinase-like"/>
    <property type="match status" value="1"/>
</dbReference>
<dbReference type="AlphaFoldDB" id="A0A9D4YW52"/>
<dbReference type="InterPro" id="IPR001579">
    <property type="entry name" value="Glyco_hydro_18_chit_AS"/>
</dbReference>
<comment type="similarity">
    <text evidence="1">Belongs to the glycosyl hydrolase 18 family. Chitinase class II subfamily.</text>
</comment>
<dbReference type="SMART" id="SM00636">
    <property type="entry name" value="Glyco_18"/>
    <property type="match status" value="1"/>
</dbReference>
<dbReference type="GO" id="GO:0005576">
    <property type="term" value="C:extracellular region"/>
    <property type="evidence" value="ECO:0007669"/>
    <property type="project" value="InterPro"/>
</dbReference>
<dbReference type="InterPro" id="IPR001223">
    <property type="entry name" value="Glyco_hydro18_cat"/>
</dbReference>
<reference evidence="8" key="2">
    <citation type="submission" date="2020-11" db="EMBL/GenBank/DDBJ databases">
        <authorList>
            <person name="Cecchin M."/>
            <person name="Marcolungo L."/>
            <person name="Rossato M."/>
            <person name="Girolomoni L."/>
            <person name="Cosentino E."/>
            <person name="Cuine S."/>
            <person name="Li-Beisson Y."/>
            <person name="Delledonne M."/>
            <person name="Ballottari M."/>
        </authorList>
    </citation>
    <scope>NUCLEOTIDE SEQUENCE</scope>
    <source>
        <strain evidence="8">211/11P</strain>
        <tissue evidence="8">Whole cell</tissue>
    </source>
</reference>
<keyword evidence="4 5" id="KW-0326">Glycosidase</keyword>
<proteinExistence type="inferred from homology"/>
<name>A0A9D4YW52_CHLVU</name>
<dbReference type="Pfam" id="PF01607">
    <property type="entry name" value="CBM_14"/>
    <property type="match status" value="1"/>
</dbReference>
<accession>A0A9D4YW52</accession>
<evidence type="ECO:0000256" key="5">
    <source>
        <dbReference type="RuleBase" id="RU000489"/>
    </source>
</evidence>
<dbReference type="GO" id="GO:0005975">
    <property type="term" value="P:carbohydrate metabolic process"/>
    <property type="evidence" value="ECO:0007669"/>
    <property type="project" value="InterPro"/>
</dbReference>
<keyword evidence="3 5" id="KW-0378">Hydrolase</keyword>
<dbReference type="EMBL" id="SIDB01000008">
    <property type="protein sequence ID" value="KAI3429384.1"/>
    <property type="molecule type" value="Genomic_DNA"/>
</dbReference>
<protein>
    <recommendedName>
        <fullName evidence="7">GH18 domain-containing protein</fullName>
    </recommendedName>
</protein>
<keyword evidence="6" id="KW-0732">Signal</keyword>
<dbReference type="Gene3D" id="3.20.20.80">
    <property type="entry name" value="Glycosidases"/>
    <property type="match status" value="1"/>
</dbReference>
<feature type="signal peptide" evidence="6">
    <location>
        <begin position="1"/>
        <end position="16"/>
    </location>
</feature>
<dbReference type="InterPro" id="IPR011583">
    <property type="entry name" value="Chitinase_II/V-like_cat"/>
</dbReference>
<keyword evidence="9" id="KW-1185">Reference proteome</keyword>
<evidence type="ECO:0000256" key="2">
    <source>
        <dbReference type="ARBA" id="ARBA00022669"/>
    </source>
</evidence>
<dbReference type="Proteomes" id="UP001055712">
    <property type="component" value="Unassembled WGS sequence"/>
</dbReference>
<dbReference type="PROSITE" id="PS51910">
    <property type="entry name" value="GH18_2"/>
    <property type="match status" value="1"/>
</dbReference>
<feature type="chain" id="PRO_5038789513" description="GH18 domain-containing protein" evidence="6">
    <location>
        <begin position="17"/>
        <end position="407"/>
    </location>
</feature>
<feature type="domain" description="GH18" evidence="7">
    <location>
        <begin position="107"/>
        <end position="395"/>
    </location>
</feature>
<dbReference type="GO" id="GO:0008061">
    <property type="term" value="F:chitin binding"/>
    <property type="evidence" value="ECO:0007669"/>
    <property type="project" value="UniProtKB-KW"/>
</dbReference>
<sequence length="407" mass="42379">MFGLLALSLCFMLTMAVPLAREDSVESARATLAAAANGMGSGGMGGVIAAAEVACTSDSATVFCATKPATIDRFYANIASGCSCFYRCTPGRSYAYTCQSPTLFNEAQQQSYYESWADPWAGDAASSAIASLPSYANIICLSFMLPDSTYHGGITFAGTGLSFSSEPAVIRAAIALLKQRRPNTKVLISVGGATYPNWSKLNATAVASFVKAFGLDGVDIDFEGEAGCTRGIGGKVSCQSDVPYTQAILKLRAVLPRPYLIATAAWSIGAYGEGAWANSMPQGANTGMLINVLKNAGSQLDYVFVMSYDAGDANTTGYNPVEAIQAYCSYHPCNRVLGGIQIPPEAWGGAETTVAEAEAFGLKMKQMGAGGVMMWAAFKTGPPSAQQLAQAACRSLALGGCTSSLVE</sequence>
<evidence type="ECO:0000313" key="8">
    <source>
        <dbReference type="EMBL" id="KAI3429384.1"/>
    </source>
</evidence>
<dbReference type="PROSITE" id="PS01095">
    <property type="entry name" value="GH18_1"/>
    <property type="match status" value="1"/>
</dbReference>
<dbReference type="GO" id="GO:1901135">
    <property type="term" value="P:carbohydrate derivative metabolic process"/>
    <property type="evidence" value="ECO:0007669"/>
    <property type="project" value="UniProtKB-ARBA"/>
</dbReference>
<dbReference type="GO" id="GO:0004553">
    <property type="term" value="F:hydrolase activity, hydrolyzing O-glycosyl compounds"/>
    <property type="evidence" value="ECO:0007669"/>
    <property type="project" value="InterPro"/>
</dbReference>
<comment type="caution">
    <text evidence="8">The sequence shown here is derived from an EMBL/GenBank/DDBJ whole genome shotgun (WGS) entry which is preliminary data.</text>
</comment>
<dbReference type="InterPro" id="IPR017853">
    <property type="entry name" value="GH"/>
</dbReference>
<evidence type="ECO:0000256" key="1">
    <source>
        <dbReference type="ARBA" id="ARBA00009121"/>
    </source>
</evidence>